<dbReference type="EMBL" id="KY385381">
    <property type="protein sequence ID" value="AQT25774.1"/>
    <property type="molecule type" value="Genomic_DNA"/>
</dbReference>
<protein>
    <submittedName>
        <fullName evidence="1">Uncharacterized protein</fullName>
    </submittedName>
</protein>
<proteinExistence type="predicted"/>
<organism evidence="1 2">
    <name type="scientific">Mycobacterium phage EniyanLRS</name>
    <dbReference type="NCBI Taxonomy" id="1933770"/>
    <lineage>
        <taxon>Viruses</taxon>
        <taxon>Duplodnaviria</taxon>
        <taxon>Heunggongvirae</taxon>
        <taxon>Uroviricota</taxon>
        <taxon>Caudoviricetes</taxon>
        <taxon>Vilmaviridae</taxon>
        <taxon>Wildcatvirus</taxon>
        <taxon>Wildcatvirus wildcat</taxon>
        <taxon>Mycobacterium virus Wildcat</taxon>
    </lineage>
</organism>
<evidence type="ECO:0000313" key="1">
    <source>
        <dbReference type="EMBL" id="AQT25774.1"/>
    </source>
</evidence>
<name>A0A2I2MPJ7_9CAUD</name>
<reference evidence="1 2" key="1">
    <citation type="submission" date="2016-12" db="EMBL/GenBank/DDBJ databases">
        <title>Whole genome Sequence of Mycobacteriophages.</title>
        <authorList>
            <person name="Bajpai U."/>
        </authorList>
    </citation>
    <scope>NUCLEOTIDE SEQUENCE [LARGE SCALE GENOMIC DNA]</scope>
</reference>
<accession>A0A2I2MPJ7</accession>
<dbReference type="Proteomes" id="UP000240702">
    <property type="component" value="Segment"/>
</dbReference>
<evidence type="ECO:0000313" key="2">
    <source>
        <dbReference type="Proteomes" id="UP000240702"/>
    </source>
</evidence>
<gene>
    <name evidence="1" type="primary">125</name>
    <name evidence="1" type="ORF">EniyanLRS_125</name>
</gene>
<sequence>MALEDRLKIMHEERTTQVRHLRITPAERRHQLGVTAEDLCEVFGGHVGSGYVLKSADKGDDGSWEFALEMTDFTMKPVEPRF</sequence>